<protein>
    <submittedName>
        <fullName evidence="1">Uncharacterized protein</fullName>
    </submittedName>
</protein>
<accession>S4NYS3</accession>
<organism evidence="1">
    <name type="scientific">Pararge aegeria</name>
    <name type="common">speckled wood butterfly</name>
    <dbReference type="NCBI Taxonomy" id="116150"/>
    <lineage>
        <taxon>Eukaryota</taxon>
        <taxon>Metazoa</taxon>
        <taxon>Ecdysozoa</taxon>
        <taxon>Arthropoda</taxon>
        <taxon>Hexapoda</taxon>
        <taxon>Insecta</taxon>
        <taxon>Pterygota</taxon>
        <taxon>Neoptera</taxon>
        <taxon>Endopterygota</taxon>
        <taxon>Lepidoptera</taxon>
        <taxon>Glossata</taxon>
        <taxon>Ditrysia</taxon>
        <taxon>Papilionoidea</taxon>
        <taxon>Nymphalidae</taxon>
        <taxon>Satyrinae</taxon>
        <taxon>Satyrini</taxon>
        <taxon>Parargina</taxon>
        <taxon>Pararge</taxon>
    </lineage>
</organism>
<evidence type="ECO:0000313" key="1">
    <source>
        <dbReference type="EMBL" id="JAA84176.1"/>
    </source>
</evidence>
<dbReference type="EMBL" id="GAIX01008384">
    <property type="protein sequence ID" value="JAA84176.1"/>
    <property type="molecule type" value="Transcribed_RNA"/>
</dbReference>
<name>S4NYS3_9NEOP</name>
<reference evidence="1" key="1">
    <citation type="journal article" date="2013" name="BMC Genomics">
        <title>Unscrambling butterfly oogenesis.</title>
        <authorList>
            <person name="Carter J.M."/>
            <person name="Baker S.C."/>
            <person name="Pink R."/>
            <person name="Carter D.R."/>
            <person name="Collins A."/>
            <person name="Tomlin J."/>
            <person name="Gibbs M."/>
            <person name="Breuker C.J."/>
        </authorList>
    </citation>
    <scope>NUCLEOTIDE SEQUENCE</scope>
    <source>
        <tissue evidence="1">Ovary</tissue>
    </source>
</reference>
<proteinExistence type="predicted"/>
<sequence>MWHNFAMQCQHLLNISVKKRCITLAEVHQYAISVHCWNKPLSRQKGSPIIKTQDGMAIAVNGSNFSFRLHSLSSSRFIQ</sequence>
<reference evidence="1" key="2">
    <citation type="submission" date="2013-05" db="EMBL/GenBank/DDBJ databases">
        <authorList>
            <person name="Carter J.-M."/>
            <person name="Baker S.C."/>
            <person name="Pink R."/>
            <person name="Carter D.R.F."/>
            <person name="Collins A."/>
            <person name="Tomlin J."/>
            <person name="Gibbs M."/>
            <person name="Breuker C.J."/>
        </authorList>
    </citation>
    <scope>NUCLEOTIDE SEQUENCE</scope>
    <source>
        <tissue evidence="1">Ovary</tissue>
    </source>
</reference>
<dbReference type="AlphaFoldDB" id="S4NYS3"/>